<dbReference type="GO" id="GO:0003677">
    <property type="term" value="F:DNA binding"/>
    <property type="evidence" value="ECO:0007669"/>
    <property type="project" value="InterPro"/>
</dbReference>
<name>A0A4R3KUP5_9SPHI</name>
<evidence type="ECO:0000259" key="2">
    <source>
        <dbReference type="Pfam" id="PF04542"/>
    </source>
</evidence>
<evidence type="ECO:0000259" key="3">
    <source>
        <dbReference type="Pfam" id="PF08281"/>
    </source>
</evidence>
<dbReference type="PANTHER" id="PTHR30173">
    <property type="entry name" value="SIGMA 19 FACTOR"/>
    <property type="match status" value="1"/>
</dbReference>
<dbReference type="Gene3D" id="1.10.1740.10">
    <property type="match status" value="1"/>
</dbReference>
<evidence type="ECO:0000313" key="5">
    <source>
        <dbReference type="Proteomes" id="UP000295807"/>
    </source>
</evidence>
<protein>
    <submittedName>
        <fullName evidence="4">RNA polymerase sigma-70 factor (ECF subfamily)</fullName>
    </submittedName>
</protein>
<dbReference type="InterPro" id="IPR013325">
    <property type="entry name" value="RNA_pol_sigma_r2"/>
</dbReference>
<dbReference type="NCBIfam" id="TIGR02937">
    <property type="entry name" value="sigma70-ECF"/>
    <property type="match status" value="1"/>
</dbReference>
<feature type="domain" description="RNA polymerase sigma factor 70 region 4 type 2" evidence="3">
    <location>
        <begin position="99"/>
        <end position="148"/>
    </location>
</feature>
<dbReference type="AlphaFoldDB" id="A0A4R3KUP5"/>
<feature type="domain" description="RNA polymerase sigma-70 region 2" evidence="2">
    <location>
        <begin position="1"/>
        <end position="64"/>
    </location>
</feature>
<sequence>MIEKWKPLLETCAYNILGSREEARDIVQDVLIRLLDRPIDHIDNKKAYLVRAVINRAINAKTRQELARKNYRGSWLPEPVMTASADHHLLQKDILNYSVMVLLEKLTASERAVFILREAFDYTHNEIAEALEISTDSSRQLLRRAKSSLKSPAAKKERARTAFRPDQFLSVIQNREVDKLEALLSEDIVITSDGGGKVLANRIPVTGKPKAVKYLLGVYEKYQKNNQVIPAVINHQPALLHFEGSKLVSCQIFHANEGVVQAIYFVRNPDKLKNLSHISGLTCLTGND</sequence>
<dbReference type="PANTHER" id="PTHR30173:SF36">
    <property type="entry name" value="ECF RNA POLYMERASE SIGMA FACTOR SIGJ"/>
    <property type="match status" value="1"/>
</dbReference>
<proteinExistence type="predicted"/>
<dbReference type="GO" id="GO:0016987">
    <property type="term" value="F:sigma factor activity"/>
    <property type="evidence" value="ECO:0007669"/>
    <property type="project" value="InterPro"/>
</dbReference>
<dbReference type="InterPro" id="IPR014284">
    <property type="entry name" value="RNA_pol_sigma-70_dom"/>
</dbReference>
<dbReference type="Gene3D" id="1.10.10.10">
    <property type="entry name" value="Winged helix-like DNA-binding domain superfamily/Winged helix DNA-binding domain"/>
    <property type="match status" value="1"/>
</dbReference>
<dbReference type="RefSeq" id="WP_132128233.1">
    <property type="nucleotide sequence ID" value="NZ_CP042432.1"/>
</dbReference>
<dbReference type="InterPro" id="IPR013324">
    <property type="entry name" value="RNA_pol_sigma_r3/r4-like"/>
</dbReference>
<reference evidence="4 5" key="1">
    <citation type="submission" date="2019-03" db="EMBL/GenBank/DDBJ databases">
        <title>Genomic Encyclopedia of Type Strains, Phase IV (KMG-IV): sequencing the most valuable type-strain genomes for metagenomic binning, comparative biology and taxonomic classification.</title>
        <authorList>
            <person name="Goeker M."/>
        </authorList>
    </citation>
    <scope>NUCLEOTIDE SEQUENCE [LARGE SCALE GENOMIC DNA]</scope>
    <source>
        <strain evidence="4 5">DSM 21100</strain>
    </source>
</reference>
<evidence type="ECO:0000313" key="4">
    <source>
        <dbReference type="EMBL" id="TCS89147.1"/>
    </source>
</evidence>
<dbReference type="InterPro" id="IPR052704">
    <property type="entry name" value="ECF_Sigma-70_Domain"/>
</dbReference>
<dbReference type="InterPro" id="IPR036388">
    <property type="entry name" value="WH-like_DNA-bd_sf"/>
</dbReference>
<dbReference type="Pfam" id="PF08281">
    <property type="entry name" value="Sigma70_r4_2"/>
    <property type="match status" value="1"/>
</dbReference>
<comment type="subunit">
    <text evidence="1">Interacts transiently with the RNA polymerase catalytic core formed by RpoA, RpoB, RpoC and RpoZ (2 alpha, 1 beta, 1 beta' and 1 omega subunit) to form the RNA polymerase holoenzyme that can initiate transcription.</text>
</comment>
<dbReference type="InterPro" id="IPR032710">
    <property type="entry name" value="NTF2-like_dom_sf"/>
</dbReference>
<dbReference type="EMBL" id="SMAD01000002">
    <property type="protein sequence ID" value="TCS89147.1"/>
    <property type="molecule type" value="Genomic_DNA"/>
</dbReference>
<comment type="caution">
    <text evidence="4">The sequence shown here is derived from an EMBL/GenBank/DDBJ whole genome shotgun (WGS) entry which is preliminary data.</text>
</comment>
<evidence type="ECO:0000256" key="1">
    <source>
        <dbReference type="ARBA" id="ARBA00011344"/>
    </source>
</evidence>
<gene>
    <name evidence="4" type="ORF">EDD80_102341</name>
</gene>
<dbReference type="Pfam" id="PF04542">
    <property type="entry name" value="Sigma70_r2"/>
    <property type="match status" value="1"/>
</dbReference>
<dbReference type="SUPFAM" id="SSF88946">
    <property type="entry name" value="Sigma2 domain of RNA polymerase sigma factors"/>
    <property type="match status" value="1"/>
</dbReference>
<dbReference type="CDD" id="cd06171">
    <property type="entry name" value="Sigma70_r4"/>
    <property type="match status" value="1"/>
</dbReference>
<keyword evidence="5" id="KW-1185">Reference proteome</keyword>
<dbReference type="InterPro" id="IPR007627">
    <property type="entry name" value="RNA_pol_sigma70_r2"/>
</dbReference>
<organism evidence="4 5">
    <name type="scientific">Anseongella ginsenosidimutans</name>
    <dbReference type="NCBI Taxonomy" id="496056"/>
    <lineage>
        <taxon>Bacteria</taxon>
        <taxon>Pseudomonadati</taxon>
        <taxon>Bacteroidota</taxon>
        <taxon>Sphingobacteriia</taxon>
        <taxon>Sphingobacteriales</taxon>
        <taxon>Sphingobacteriaceae</taxon>
        <taxon>Anseongella</taxon>
    </lineage>
</organism>
<dbReference type="InterPro" id="IPR013249">
    <property type="entry name" value="RNA_pol_sigma70_r4_t2"/>
</dbReference>
<dbReference type="SUPFAM" id="SSF88659">
    <property type="entry name" value="Sigma3 and sigma4 domains of RNA polymerase sigma factors"/>
    <property type="match status" value="1"/>
</dbReference>
<dbReference type="OrthoDB" id="3211555at2"/>
<dbReference type="Proteomes" id="UP000295807">
    <property type="component" value="Unassembled WGS sequence"/>
</dbReference>
<accession>A0A4R3KUP5</accession>
<dbReference type="SUPFAM" id="SSF54427">
    <property type="entry name" value="NTF2-like"/>
    <property type="match status" value="1"/>
</dbReference>
<dbReference type="GO" id="GO:0006352">
    <property type="term" value="P:DNA-templated transcription initiation"/>
    <property type="evidence" value="ECO:0007669"/>
    <property type="project" value="InterPro"/>
</dbReference>